<dbReference type="SUPFAM" id="SSF53098">
    <property type="entry name" value="Ribonuclease H-like"/>
    <property type="match status" value="1"/>
</dbReference>
<feature type="region of interest" description="Disordered" evidence="2">
    <location>
        <begin position="666"/>
        <end position="764"/>
    </location>
</feature>
<proteinExistence type="predicted"/>
<protein>
    <submittedName>
        <fullName evidence="3">Uncharacterized protein</fullName>
    </submittedName>
</protein>
<name>A0A7J5Z8A5_DISMA</name>
<keyword evidence="1" id="KW-0175">Coiled coil</keyword>
<organism evidence="3 4">
    <name type="scientific">Dissostichus mawsoni</name>
    <name type="common">Antarctic cod</name>
    <dbReference type="NCBI Taxonomy" id="36200"/>
    <lineage>
        <taxon>Eukaryota</taxon>
        <taxon>Metazoa</taxon>
        <taxon>Chordata</taxon>
        <taxon>Craniata</taxon>
        <taxon>Vertebrata</taxon>
        <taxon>Euteleostomi</taxon>
        <taxon>Actinopterygii</taxon>
        <taxon>Neopterygii</taxon>
        <taxon>Teleostei</taxon>
        <taxon>Neoteleostei</taxon>
        <taxon>Acanthomorphata</taxon>
        <taxon>Eupercaria</taxon>
        <taxon>Perciformes</taxon>
        <taxon>Notothenioidei</taxon>
        <taxon>Nototheniidae</taxon>
        <taxon>Dissostichus</taxon>
    </lineage>
</organism>
<sequence length="820" mass="90659">MHGFKEEKEEDLFGEQLVKRLNVQRQRRQTCGACPPDKPNKRGERCERFNPPLLRGVALAETEQISRAPSRKNGFTKGATNKRTSALIEHSQSNEHILSVNTIPQQTAMKGHCERANESSNMKQYSQLKVVFQMAKNDIAGNQYAGLTELLREVKAPDFVTGDGIYRHSDSKSDFIGIIHDETVNITVDKKLIIYAKLQIKGKVETCFLGNYDVHSGTAQCIFDKVDEVLRERDVKLSRVIGLGSDGASVMMGKRAGVGALLKRESAFCIQVHCVAHRAALAALDAAKAVDQVGVYKRTVSSVYSFYKHSASRTNRLRQLTAALGDEDVKSLKQQCAVRWLSLHRAVEGIKLNWPALVIELHEEAVGGNAQAKGILGQIQQYCFIAWTHALADVLPVMTKLNLVFQKEDVNLATIPPMVHASVAALTQLRDAPGPEEERFQADCQNGMYRDVNVTHADDRSRQAFSNVRVRYITHLRFKYMLNQPSEPLLVILAKGLPARMTQCKPVPLSLMPQARTEMPSLAPRIRRHFLTACEVLIRDFGKIYPEWATLAKIACVIPVSSVPAERGFSLQRDLMPSKHPEDDVLLQRANKQITDLKEDIRRLSDELKEKESRVRSVGSFHLSTAFRLLTPSHQQSWSEVVRRSFLNGVTSPPRLGLRNRFTALSDNPVHPVDAPAALTRPDDPARPAGAPAALARPDDLARPADAPVAPTRPDLHPAASATSAPAADSICAASQATVESTRRPSSRPGPPLHVVDSSKRPRQGNPLRAQLFLLGHHILNTGTPRPLFAPTTLIIGDSIIRNIRFFNAATRCLPGATVP</sequence>
<feature type="compositionally biased region" description="Low complexity" evidence="2">
    <location>
        <begin position="687"/>
        <end position="696"/>
    </location>
</feature>
<feature type="non-terminal residue" evidence="3">
    <location>
        <position position="1"/>
    </location>
</feature>
<dbReference type="Gene3D" id="3.40.50.12690">
    <property type="match status" value="1"/>
</dbReference>
<dbReference type="PANTHER" id="PTHR46880">
    <property type="entry name" value="RAS-ASSOCIATING DOMAIN-CONTAINING PROTEIN"/>
    <property type="match status" value="1"/>
</dbReference>
<gene>
    <name evidence="3" type="ORF">F7725_017660</name>
</gene>
<evidence type="ECO:0000256" key="1">
    <source>
        <dbReference type="SAM" id="Coils"/>
    </source>
</evidence>
<dbReference type="InterPro" id="IPR012337">
    <property type="entry name" value="RNaseH-like_sf"/>
</dbReference>
<dbReference type="PANTHER" id="PTHR46880:SF5">
    <property type="entry name" value="DUF4371 DOMAIN-CONTAINING PROTEIN"/>
    <property type="match status" value="1"/>
</dbReference>
<feature type="coiled-coil region" evidence="1">
    <location>
        <begin position="587"/>
        <end position="614"/>
    </location>
</feature>
<accession>A0A7J5Z8A5</accession>
<feature type="compositionally biased region" description="Low complexity" evidence="2">
    <location>
        <begin position="718"/>
        <end position="728"/>
    </location>
</feature>
<keyword evidence="4" id="KW-1185">Reference proteome</keyword>
<dbReference type="AlphaFoldDB" id="A0A7J5Z8A5"/>
<evidence type="ECO:0000313" key="3">
    <source>
        <dbReference type="EMBL" id="KAF3856937.1"/>
    </source>
</evidence>
<comment type="caution">
    <text evidence="3">The sequence shown here is derived from an EMBL/GenBank/DDBJ whole genome shotgun (WGS) entry which is preliminary data.</text>
</comment>
<dbReference type="Proteomes" id="UP000518266">
    <property type="component" value="Unassembled WGS sequence"/>
</dbReference>
<evidence type="ECO:0000256" key="2">
    <source>
        <dbReference type="SAM" id="MobiDB-lite"/>
    </source>
</evidence>
<dbReference type="EMBL" id="JAAKFY010000006">
    <property type="protein sequence ID" value="KAF3856937.1"/>
    <property type="molecule type" value="Genomic_DNA"/>
</dbReference>
<dbReference type="OrthoDB" id="6159421at2759"/>
<reference evidence="3 4" key="1">
    <citation type="submission" date="2020-03" db="EMBL/GenBank/DDBJ databases">
        <title>Dissostichus mawsoni Genome sequencing and assembly.</title>
        <authorList>
            <person name="Park H."/>
        </authorList>
    </citation>
    <scope>NUCLEOTIDE SEQUENCE [LARGE SCALE GENOMIC DNA]</scope>
    <source>
        <strain evidence="3">DM0001</strain>
        <tissue evidence="3">Muscle</tissue>
    </source>
</reference>
<evidence type="ECO:0000313" key="4">
    <source>
        <dbReference type="Proteomes" id="UP000518266"/>
    </source>
</evidence>